<dbReference type="Pfam" id="PF02984">
    <property type="entry name" value="Cyclin_C"/>
    <property type="match status" value="1"/>
</dbReference>
<dbReference type="FunFam" id="1.10.472.10:FF:000091">
    <property type="entry name" value="putative cyclin-B3-1 isoform X3"/>
    <property type="match status" value="1"/>
</dbReference>
<evidence type="ECO:0000313" key="9">
    <source>
        <dbReference type="EMBL" id="ONK74856.1"/>
    </source>
</evidence>
<keyword evidence="10" id="KW-1185">Reference proteome</keyword>
<reference evidence="10" key="1">
    <citation type="journal article" date="2017" name="Nat. Commun.">
        <title>The asparagus genome sheds light on the origin and evolution of a young Y chromosome.</title>
        <authorList>
            <person name="Harkess A."/>
            <person name="Zhou J."/>
            <person name="Xu C."/>
            <person name="Bowers J.E."/>
            <person name="Van der Hulst R."/>
            <person name="Ayyampalayam S."/>
            <person name="Mercati F."/>
            <person name="Riccardi P."/>
            <person name="McKain M.R."/>
            <person name="Kakrana A."/>
            <person name="Tang H."/>
            <person name="Ray J."/>
            <person name="Groenendijk J."/>
            <person name="Arikit S."/>
            <person name="Mathioni S.M."/>
            <person name="Nakano M."/>
            <person name="Shan H."/>
            <person name="Telgmann-Rauber A."/>
            <person name="Kanno A."/>
            <person name="Yue Z."/>
            <person name="Chen H."/>
            <person name="Li W."/>
            <person name="Chen Y."/>
            <person name="Xu X."/>
            <person name="Zhang Y."/>
            <person name="Luo S."/>
            <person name="Chen H."/>
            <person name="Gao J."/>
            <person name="Mao Z."/>
            <person name="Pires J.C."/>
            <person name="Luo M."/>
            <person name="Kudrna D."/>
            <person name="Wing R.A."/>
            <person name="Meyers B.C."/>
            <person name="Yi K."/>
            <person name="Kong H."/>
            <person name="Lavrijsen P."/>
            <person name="Sunseri F."/>
            <person name="Falavigna A."/>
            <person name="Ye Y."/>
            <person name="Leebens-Mack J.H."/>
            <person name="Chen G."/>
        </authorList>
    </citation>
    <scope>NUCLEOTIDE SEQUENCE [LARGE SCALE GENOMIC DNA]</scope>
    <source>
        <strain evidence="10">cv. DH0086</strain>
    </source>
</reference>
<dbReference type="AlphaFoldDB" id="A0A5P1F8Y7"/>
<evidence type="ECO:0000256" key="5">
    <source>
        <dbReference type="RuleBase" id="RU000383"/>
    </source>
</evidence>
<name>A0A5P1F8Y7_ASPOF</name>
<evidence type="ECO:0000259" key="7">
    <source>
        <dbReference type="SMART" id="SM00385"/>
    </source>
</evidence>
<dbReference type="SMART" id="SM00385">
    <property type="entry name" value="CYCLIN"/>
    <property type="match status" value="2"/>
</dbReference>
<feature type="domain" description="Cyclin C-terminal" evidence="8">
    <location>
        <begin position="451"/>
        <end position="568"/>
    </location>
</feature>
<dbReference type="InterPro" id="IPR006671">
    <property type="entry name" value="Cyclin_N"/>
</dbReference>
<evidence type="ECO:0000313" key="10">
    <source>
        <dbReference type="Proteomes" id="UP000243459"/>
    </source>
</evidence>
<gene>
    <name evidence="9" type="ORF">A4U43_C03F10830</name>
</gene>
<dbReference type="GO" id="GO:0044772">
    <property type="term" value="P:mitotic cell cycle phase transition"/>
    <property type="evidence" value="ECO:0007669"/>
    <property type="project" value="InterPro"/>
</dbReference>
<dbReference type="EMBL" id="CM007383">
    <property type="protein sequence ID" value="ONK74856.1"/>
    <property type="molecule type" value="Genomic_DNA"/>
</dbReference>
<dbReference type="InterPro" id="IPR004367">
    <property type="entry name" value="Cyclin_C-dom"/>
</dbReference>
<dbReference type="CDD" id="cd20507">
    <property type="entry name" value="CYCLIN_CCNB1-like_rpt1"/>
    <property type="match status" value="1"/>
</dbReference>
<protein>
    <recommendedName>
        <fullName evidence="11">Cyclin N-terminal domain-containing protein</fullName>
    </recommendedName>
</protein>
<dbReference type="Pfam" id="PF00134">
    <property type="entry name" value="Cyclin_N"/>
    <property type="match status" value="1"/>
</dbReference>
<feature type="region of interest" description="Disordered" evidence="6">
    <location>
        <begin position="237"/>
        <end position="256"/>
    </location>
</feature>
<dbReference type="Gene3D" id="1.10.472.10">
    <property type="entry name" value="Cyclin-like"/>
    <property type="match status" value="2"/>
</dbReference>
<dbReference type="InterPro" id="IPR039361">
    <property type="entry name" value="Cyclin"/>
</dbReference>
<evidence type="ECO:0000256" key="6">
    <source>
        <dbReference type="SAM" id="MobiDB-lite"/>
    </source>
</evidence>
<dbReference type="InterPro" id="IPR013763">
    <property type="entry name" value="Cyclin-like_dom"/>
</dbReference>
<keyword evidence="3 5" id="KW-0195">Cyclin</keyword>
<evidence type="ECO:0000259" key="8">
    <source>
        <dbReference type="SMART" id="SM01332"/>
    </source>
</evidence>
<dbReference type="InterPro" id="IPR036915">
    <property type="entry name" value="Cyclin-like_sf"/>
</dbReference>
<comment type="similarity">
    <text evidence="1">Belongs to the cyclin family. Cyclin AB subfamily.</text>
</comment>
<sequence>MASLRKSGFLSSSAAGTTKIDLNRGKGKVQGLENSMAKCEISVKSRAGRKALVDISNLKKSRSNQCGHELSNKPKIMKEKLVGSNLSQGKTTGIHRPRVSLTKSVVIASVLSKPVKENTKSSVRANGRNTHVECSMRRKAHIETSSCQGHRVNQPLDSSKPVKNQGVKLSRPRLSFATQRALDANILSRKPVGIKATSLQTNSKLRSTLMTKYKSNVEISITDNACVNEIAAEPNSFGPGDNELVSSQDGLSKAESDGKSCSIDTVKAIISKPKCKRRRSYTSSLVARSETPGNFSETSNFIGKDVNIDDNMNPLEVTEYVDDIYQYYWAMEVQNLLPANYMTIQSDITPRMRGILVNWLIEVHLKFQLMQETLFLMVQLLDRVLSVVPIKKDQLQMVGLVALLLASKYEDYWHPKINELISISANSYTRDQMLAMEKLVLRQLSFRLNLPTPYVFMLRFLKAAQSDKKLEHLAFYLIELCLGEYEALKYRPSLLCASAIYVARCSLQITPAWTGLLRKYARYEESQLRVCAEMILRFHKAACLKPTRITYDKYLSPDRSCVAALTAINELP</sequence>
<evidence type="ECO:0000256" key="3">
    <source>
        <dbReference type="ARBA" id="ARBA00023127"/>
    </source>
</evidence>
<evidence type="ECO:0008006" key="11">
    <source>
        <dbReference type="Google" id="ProtNLM"/>
    </source>
</evidence>
<dbReference type="Gramene" id="ONK74856">
    <property type="protein sequence ID" value="ONK74856"/>
    <property type="gene ID" value="A4U43_C03F10830"/>
</dbReference>
<dbReference type="GO" id="GO:0016538">
    <property type="term" value="F:cyclin-dependent protein serine/threonine kinase regulator activity"/>
    <property type="evidence" value="ECO:0007669"/>
    <property type="project" value="InterPro"/>
</dbReference>
<feature type="domain" description="Cyclin-like" evidence="7">
    <location>
        <begin position="358"/>
        <end position="442"/>
    </location>
</feature>
<feature type="region of interest" description="Disordered" evidence="6">
    <location>
        <begin position="144"/>
        <end position="168"/>
    </location>
</feature>
<keyword evidence="2" id="KW-0132">Cell division</keyword>
<dbReference type="GO" id="GO:0051301">
    <property type="term" value="P:cell division"/>
    <property type="evidence" value="ECO:0007669"/>
    <property type="project" value="UniProtKB-KW"/>
</dbReference>
<keyword evidence="4" id="KW-0131">Cell cycle</keyword>
<dbReference type="Proteomes" id="UP000243459">
    <property type="component" value="Chromosome 3"/>
</dbReference>
<dbReference type="SUPFAM" id="SSF47954">
    <property type="entry name" value="Cyclin-like"/>
    <property type="match status" value="2"/>
</dbReference>
<feature type="domain" description="Cyclin-like" evidence="7">
    <location>
        <begin position="455"/>
        <end position="537"/>
    </location>
</feature>
<accession>A0A5P1F8Y7</accession>
<dbReference type="PANTHER" id="PTHR10177">
    <property type="entry name" value="CYCLINS"/>
    <property type="match status" value="1"/>
</dbReference>
<evidence type="ECO:0000256" key="4">
    <source>
        <dbReference type="ARBA" id="ARBA00023306"/>
    </source>
</evidence>
<dbReference type="SMART" id="SM01332">
    <property type="entry name" value="Cyclin_C"/>
    <property type="match status" value="1"/>
</dbReference>
<evidence type="ECO:0000256" key="2">
    <source>
        <dbReference type="ARBA" id="ARBA00022618"/>
    </source>
</evidence>
<proteinExistence type="inferred from homology"/>
<dbReference type="FunFam" id="1.10.472.10:FF:000057">
    <property type="entry name" value="Cyclin N-terminal domain containing 2"/>
    <property type="match status" value="1"/>
</dbReference>
<organism evidence="9 10">
    <name type="scientific">Asparagus officinalis</name>
    <name type="common">Garden asparagus</name>
    <dbReference type="NCBI Taxonomy" id="4686"/>
    <lineage>
        <taxon>Eukaryota</taxon>
        <taxon>Viridiplantae</taxon>
        <taxon>Streptophyta</taxon>
        <taxon>Embryophyta</taxon>
        <taxon>Tracheophyta</taxon>
        <taxon>Spermatophyta</taxon>
        <taxon>Magnoliopsida</taxon>
        <taxon>Liliopsida</taxon>
        <taxon>Asparagales</taxon>
        <taxon>Asparagaceae</taxon>
        <taxon>Asparagoideae</taxon>
        <taxon>Asparagus</taxon>
    </lineage>
</organism>
<evidence type="ECO:0000256" key="1">
    <source>
        <dbReference type="ARBA" id="ARBA00006955"/>
    </source>
</evidence>